<dbReference type="InterPro" id="IPR021833">
    <property type="entry name" value="DUF3425"/>
</dbReference>
<dbReference type="PANTHER" id="PTHR37012">
    <property type="entry name" value="B-ZIP TRANSCRIPTION FACTOR (EUROFUNG)-RELATED"/>
    <property type="match status" value="1"/>
</dbReference>
<gene>
    <name evidence="2" type="ORF">Micbo1qcDRAFT_208174</name>
</gene>
<evidence type="ECO:0000313" key="2">
    <source>
        <dbReference type="EMBL" id="KXJ87559.1"/>
    </source>
</evidence>
<name>A0A136IS24_9PEZI</name>
<accession>A0A136IS24</accession>
<dbReference type="AlphaFoldDB" id="A0A136IS24"/>
<dbReference type="CDD" id="cd14688">
    <property type="entry name" value="bZIP_YAP"/>
    <property type="match status" value="1"/>
</dbReference>
<keyword evidence="3" id="KW-1185">Reference proteome</keyword>
<dbReference type="InParanoid" id="A0A136IS24"/>
<feature type="region of interest" description="Disordered" evidence="1">
    <location>
        <begin position="201"/>
        <end position="227"/>
    </location>
</feature>
<proteinExistence type="predicted"/>
<dbReference type="EMBL" id="KQ964262">
    <property type="protein sequence ID" value="KXJ87559.1"/>
    <property type="molecule type" value="Genomic_DNA"/>
</dbReference>
<organism evidence="2 3">
    <name type="scientific">Microdochium bolleyi</name>
    <dbReference type="NCBI Taxonomy" id="196109"/>
    <lineage>
        <taxon>Eukaryota</taxon>
        <taxon>Fungi</taxon>
        <taxon>Dikarya</taxon>
        <taxon>Ascomycota</taxon>
        <taxon>Pezizomycotina</taxon>
        <taxon>Sordariomycetes</taxon>
        <taxon>Xylariomycetidae</taxon>
        <taxon>Xylariales</taxon>
        <taxon>Microdochiaceae</taxon>
        <taxon>Microdochium</taxon>
    </lineage>
</organism>
<evidence type="ECO:0000313" key="3">
    <source>
        <dbReference type="Proteomes" id="UP000070501"/>
    </source>
</evidence>
<feature type="region of interest" description="Disordered" evidence="1">
    <location>
        <begin position="1"/>
        <end position="38"/>
    </location>
</feature>
<protein>
    <recommendedName>
        <fullName evidence="4">BZIP domain-containing protein</fullName>
    </recommendedName>
</protein>
<sequence>MSSEPSVPSVAASKGNAATTATATAAARRAKKREQDRRCQRMLRERTKNRIAYLENLLEQQGTSAQLQTLLKERDEAVADRDRLIQALRTINRVVKTSHPLLTATASYESPGRDLAPNQGQTPQEDTSPAGDAASVAATGGFVTDTPMSSSHVPDDFSDAAWLAGALEEITGAGAGDLFMPDSTLVPMASFNLPPQQFLGPKSDYQSSSTSEPCECAPPRPSDSETRPLNMWRFASETLAEPIPWSSEISEIEDALAEDIPVRAIAESWDAAAQSLGGALPPSWQQLRRIDETLFASLGDTERLAIMRTMHSLLVSHADTTLERRSRLPDWYIARPSQTIAHSAATDYFTWPGVRERFVFHPHRYCANRFWTTFNKSFRLLWPFEFRDCYTRSTQTGRYNVSPTFQERISDLRAFTMGEEMFQLWPEFRSDIPAFESMSMSLSPSWASVAADTAAAAWGRHMAGSEGDPIGLWREGLMRKRLPEDQECTRDTGSRFILKETVDSPAQASTGLFLGGWGRRSNEIKTYRTSK</sequence>
<dbReference type="Pfam" id="PF11905">
    <property type="entry name" value="DUF3425"/>
    <property type="match status" value="1"/>
</dbReference>
<evidence type="ECO:0008006" key="4">
    <source>
        <dbReference type="Google" id="ProtNLM"/>
    </source>
</evidence>
<feature type="compositionally biased region" description="Polar residues" evidence="1">
    <location>
        <begin position="118"/>
        <end position="127"/>
    </location>
</feature>
<reference evidence="3" key="1">
    <citation type="submission" date="2016-02" db="EMBL/GenBank/DDBJ databases">
        <title>Draft genome sequence of Microdochium bolleyi, a fungal endophyte of beachgrass.</title>
        <authorList>
            <consortium name="DOE Joint Genome Institute"/>
            <person name="David A.S."/>
            <person name="May G."/>
            <person name="Haridas S."/>
            <person name="Lim J."/>
            <person name="Wang M."/>
            <person name="Labutti K."/>
            <person name="Lipzen A."/>
            <person name="Barry K."/>
            <person name="Grigoriev I.V."/>
        </authorList>
    </citation>
    <scope>NUCLEOTIDE SEQUENCE [LARGE SCALE GENOMIC DNA]</scope>
    <source>
        <strain evidence="3">J235TASD1</strain>
    </source>
</reference>
<dbReference type="OrthoDB" id="5086080at2759"/>
<evidence type="ECO:0000256" key="1">
    <source>
        <dbReference type="SAM" id="MobiDB-lite"/>
    </source>
</evidence>
<dbReference type="Proteomes" id="UP000070501">
    <property type="component" value="Unassembled WGS sequence"/>
</dbReference>
<feature type="region of interest" description="Disordered" evidence="1">
    <location>
        <begin position="105"/>
        <end position="134"/>
    </location>
</feature>
<feature type="compositionally biased region" description="Low complexity" evidence="1">
    <location>
        <begin position="1"/>
        <end position="27"/>
    </location>
</feature>
<dbReference type="PANTHER" id="PTHR37012:SF7">
    <property type="entry name" value="B-ZIP TRANSCRIPTION FACTOR (EUROFUNG)-RELATED"/>
    <property type="match status" value="1"/>
</dbReference>